<gene>
    <name evidence="1" type="ORF">PoB_003868900</name>
</gene>
<protein>
    <submittedName>
        <fullName evidence="1">Tigger transposable element-derived protein 6-like protein</fullName>
    </submittedName>
</protein>
<dbReference type="EMBL" id="BLXT01004371">
    <property type="protein sequence ID" value="GFO12184.1"/>
    <property type="molecule type" value="Genomic_DNA"/>
</dbReference>
<organism evidence="1 2">
    <name type="scientific">Plakobranchus ocellatus</name>
    <dbReference type="NCBI Taxonomy" id="259542"/>
    <lineage>
        <taxon>Eukaryota</taxon>
        <taxon>Metazoa</taxon>
        <taxon>Spiralia</taxon>
        <taxon>Lophotrochozoa</taxon>
        <taxon>Mollusca</taxon>
        <taxon>Gastropoda</taxon>
        <taxon>Heterobranchia</taxon>
        <taxon>Euthyneura</taxon>
        <taxon>Panpulmonata</taxon>
        <taxon>Sacoglossa</taxon>
        <taxon>Placobranchoidea</taxon>
        <taxon>Plakobranchidae</taxon>
        <taxon>Plakobranchus</taxon>
    </lineage>
</organism>
<comment type="caution">
    <text evidence="1">The sequence shown here is derived from an EMBL/GenBank/DDBJ whole genome shotgun (WGS) entry which is preliminary data.</text>
</comment>
<dbReference type="Proteomes" id="UP000735302">
    <property type="component" value="Unassembled WGS sequence"/>
</dbReference>
<reference evidence="1 2" key="1">
    <citation type="journal article" date="2021" name="Elife">
        <title>Chloroplast acquisition without the gene transfer in kleptoplastic sea slugs, Plakobranchus ocellatus.</title>
        <authorList>
            <person name="Maeda T."/>
            <person name="Takahashi S."/>
            <person name="Yoshida T."/>
            <person name="Shimamura S."/>
            <person name="Takaki Y."/>
            <person name="Nagai Y."/>
            <person name="Toyoda A."/>
            <person name="Suzuki Y."/>
            <person name="Arimoto A."/>
            <person name="Ishii H."/>
            <person name="Satoh N."/>
            <person name="Nishiyama T."/>
            <person name="Hasebe M."/>
            <person name="Maruyama T."/>
            <person name="Minagawa J."/>
            <person name="Obokata J."/>
            <person name="Shigenobu S."/>
        </authorList>
    </citation>
    <scope>NUCLEOTIDE SEQUENCE [LARGE SCALE GENOMIC DNA]</scope>
</reference>
<evidence type="ECO:0000313" key="1">
    <source>
        <dbReference type="EMBL" id="GFO12184.1"/>
    </source>
</evidence>
<name>A0AAV4AWL1_9GAST</name>
<proteinExistence type="predicted"/>
<evidence type="ECO:0000313" key="2">
    <source>
        <dbReference type="Proteomes" id="UP000735302"/>
    </source>
</evidence>
<dbReference type="AlphaFoldDB" id="A0AAV4AWL1"/>
<keyword evidence="2" id="KW-1185">Reference proteome</keyword>
<accession>A0AAV4AWL1</accession>
<sequence length="85" mass="9892">MFYGLTSKSTRHLVYEMAVVDNLKFPASWKASKKAGTDWLIGFKERNPKWSLRQPEAASMARGTSFNRHNVATFIKKILRKFIER</sequence>